<dbReference type="Proteomes" id="UP000249363">
    <property type="component" value="Unassembled WGS sequence"/>
</dbReference>
<organism evidence="1 2">
    <name type="scientific">Talaromyces amestolkiae</name>
    <dbReference type="NCBI Taxonomy" id="1196081"/>
    <lineage>
        <taxon>Eukaryota</taxon>
        <taxon>Fungi</taxon>
        <taxon>Dikarya</taxon>
        <taxon>Ascomycota</taxon>
        <taxon>Pezizomycotina</taxon>
        <taxon>Eurotiomycetes</taxon>
        <taxon>Eurotiomycetidae</taxon>
        <taxon>Eurotiales</taxon>
        <taxon>Trichocomaceae</taxon>
        <taxon>Talaromyces</taxon>
        <taxon>Talaromyces sect. Talaromyces</taxon>
    </lineage>
</organism>
<accession>A0A364LBC3</accession>
<proteinExistence type="predicted"/>
<dbReference type="RefSeq" id="XP_040737644.1">
    <property type="nucleotide sequence ID" value="XM_040882026.1"/>
</dbReference>
<comment type="caution">
    <text evidence="1">The sequence shown here is derived from an EMBL/GenBank/DDBJ whole genome shotgun (WGS) entry which is preliminary data.</text>
</comment>
<dbReference type="EMBL" id="MIKG01000022">
    <property type="protein sequence ID" value="RAO73130.1"/>
    <property type="molecule type" value="Genomic_DNA"/>
</dbReference>
<gene>
    <name evidence="1" type="ORF">BHQ10_009142</name>
</gene>
<name>A0A364LBC3_TALAM</name>
<reference evidence="1 2" key="1">
    <citation type="journal article" date="2017" name="Biotechnol. Biofuels">
        <title>Differential beta-glucosidase expression as a function of carbon source availability in Talaromyces amestolkiae: a genomic and proteomic approach.</title>
        <authorList>
            <person name="de Eugenio L.I."/>
            <person name="Mendez-Liter J.A."/>
            <person name="Nieto-Dominguez M."/>
            <person name="Alonso L."/>
            <person name="Gil-Munoz J."/>
            <person name="Barriuso J."/>
            <person name="Prieto A."/>
            <person name="Martinez M.J."/>
        </authorList>
    </citation>
    <scope>NUCLEOTIDE SEQUENCE [LARGE SCALE GENOMIC DNA]</scope>
    <source>
        <strain evidence="1 2">CIB</strain>
    </source>
</reference>
<sequence length="480" mass="54135">MAKKKSGTSSRQETKAGAGVMAKLVDPQVEKYVRAMESPPEDWVGWTFPLPLRPLLDSPALEVIRVVFKDKGQLYLMMKKFIDDAKNGATRVHIIIFKSVPLDVVKDDMVWDYNIAPHCRFFYLEAQATLIMKIATETRMTEFFPMTKLKFDDTNMGVQGHALGRFKYGLKKQLSTMGIVDNRWEFACSKTRHSHGVIFDNNDTVQIKSIHSADRIFIPDINRHTKFDADHQSWPTMVIETGSDCANIASRFYLEYSADWWFTQSEGFTKIVIVIMFDYAHHATVIEKWVCASEAPYTKKLVQTITVFPKPNDKGKPSVIVQGEDLILEIESLMARPKREGESDIVFDKEFMKGFGNGFLLPWRNLGAKRENNLKSSEIDLATARKLLNYPLVSLKQQLGPALAEALKMAEKAAKSVGADTDVGASKMTLTLSRNKVSEKGKEKAVEEESSFGEDRIAVDITIGEAIAIMAEKEVVEEEK</sequence>
<evidence type="ECO:0000313" key="2">
    <source>
        <dbReference type="Proteomes" id="UP000249363"/>
    </source>
</evidence>
<evidence type="ECO:0000313" key="1">
    <source>
        <dbReference type="EMBL" id="RAO73130.1"/>
    </source>
</evidence>
<dbReference type="AlphaFoldDB" id="A0A364LBC3"/>
<protein>
    <submittedName>
        <fullName evidence="1">Uncharacterized protein</fullName>
    </submittedName>
</protein>
<dbReference type="GeneID" id="63798356"/>
<keyword evidence="2" id="KW-1185">Reference proteome</keyword>
<dbReference type="OrthoDB" id="76567at2759"/>